<dbReference type="SUPFAM" id="SSF55136">
    <property type="entry name" value="Probable bacterial effector-binding domain"/>
    <property type="match status" value="1"/>
</dbReference>
<dbReference type="InterPro" id="IPR011256">
    <property type="entry name" value="Reg_factor_effector_dom_sf"/>
</dbReference>
<name>A0ABT8RHB4_9BACT</name>
<dbReference type="PANTHER" id="PTHR36444:SF2">
    <property type="entry name" value="TRANSCRIPTIONAL REGULATOR PROTEIN YOBU-RELATED"/>
    <property type="match status" value="1"/>
</dbReference>
<reference evidence="3" key="1">
    <citation type="submission" date="2023-07" db="EMBL/GenBank/DDBJ databases">
        <title>The genome sequence of Rhodocytophaga aerolata KACC 12507.</title>
        <authorList>
            <person name="Zhang X."/>
        </authorList>
    </citation>
    <scope>NUCLEOTIDE SEQUENCE</scope>
    <source>
        <strain evidence="3">KACC 12507</strain>
    </source>
</reference>
<evidence type="ECO:0000256" key="1">
    <source>
        <dbReference type="SAM" id="SignalP"/>
    </source>
</evidence>
<evidence type="ECO:0000313" key="4">
    <source>
        <dbReference type="Proteomes" id="UP001168528"/>
    </source>
</evidence>
<dbReference type="InterPro" id="IPR053182">
    <property type="entry name" value="YobU-like_regulator"/>
</dbReference>
<organism evidence="3 4">
    <name type="scientific">Rhodocytophaga aerolata</name>
    <dbReference type="NCBI Taxonomy" id="455078"/>
    <lineage>
        <taxon>Bacteria</taxon>
        <taxon>Pseudomonadati</taxon>
        <taxon>Bacteroidota</taxon>
        <taxon>Cytophagia</taxon>
        <taxon>Cytophagales</taxon>
        <taxon>Rhodocytophagaceae</taxon>
        <taxon>Rhodocytophaga</taxon>
    </lineage>
</organism>
<evidence type="ECO:0000313" key="3">
    <source>
        <dbReference type="EMBL" id="MDO1451488.1"/>
    </source>
</evidence>
<keyword evidence="1" id="KW-0732">Signal</keyword>
<dbReference type="SMART" id="SM00871">
    <property type="entry name" value="AraC_E_bind"/>
    <property type="match status" value="1"/>
</dbReference>
<proteinExistence type="predicted"/>
<dbReference type="PANTHER" id="PTHR36444">
    <property type="entry name" value="TRANSCRIPTIONAL REGULATOR PROTEIN YOBU-RELATED"/>
    <property type="match status" value="1"/>
</dbReference>
<dbReference type="Gene3D" id="3.20.80.10">
    <property type="entry name" value="Regulatory factor, effector binding domain"/>
    <property type="match status" value="1"/>
</dbReference>
<dbReference type="InterPro" id="IPR010499">
    <property type="entry name" value="AraC_E-bd"/>
</dbReference>
<dbReference type="InterPro" id="IPR029441">
    <property type="entry name" value="Cass2"/>
</dbReference>
<accession>A0ABT8RHB4</accession>
<dbReference type="Pfam" id="PF14526">
    <property type="entry name" value="Cass2"/>
    <property type="match status" value="1"/>
</dbReference>
<dbReference type="RefSeq" id="WP_302042285.1">
    <property type="nucleotide sequence ID" value="NZ_JAUKPO010000062.1"/>
</dbReference>
<dbReference type="EMBL" id="JAUKPO010000062">
    <property type="protein sequence ID" value="MDO1451488.1"/>
    <property type="molecule type" value="Genomic_DNA"/>
</dbReference>
<gene>
    <name evidence="3" type="ORF">Q0590_34760</name>
</gene>
<feature type="signal peptide" evidence="1">
    <location>
        <begin position="1"/>
        <end position="19"/>
    </location>
</feature>
<evidence type="ECO:0000259" key="2">
    <source>
        <dbReference type="SMART" id="SM00871"/>
    </source>
</evidence>
<protein>
    <submittedName>
        <fullName evidence="3">Effector binding domain-containing protein</fullName>
    </submittedName>
</protein>
<feature type="domain" description="AraC effector-binding" evidence="2">
    <location>
        <begin position="29"/>
        <end position="180"/>
    </location>
</feature>
<dbReference type="Proteomes" id="UP001168528">
    <property type="component" value="Unassembled WGS sequence"/>
</dbReference>
<sequence length="181" mass="20706">MKTSLMLYVCMLFSLAAQSQTPTKKSKSMHNQIIQQFYVMGISIRTTNENGQSAKDIESVWGKFWGQEIQKHIPNKVNEDIYAVYTAYETDYTGPYTVIIGLPVSSLETIPEGFVGITIEKAAYQKFLSKGKMPEAVFNTWLDIWQNKNLNRAYKADFTIHGKKYYDGEQAEVETFISVKE</sequence>
<comment type="caution">
    <text evidence="3">The sequence shown here is derived from an EMBL/GenBank/DDBJ whole genome shotgun (WGS) entry which is preliminary data.</text>
</comment>
<keyword evidence="4" id="KW-1185">Reference proteome</keyword>
<feature type="chain" id="PRO_5047532100" evidence="1">
    <location>
        <begin position="20"/>
        <end position="181"/>
    </location>
</feature>